<proteinExistence type="predicted"/>
<comment type="caution">
    <text evidence="1">The sequence shown here is derived from an EMBL/GenBank/DDBJ whole genome shotgun (WGS) entry which is preliminary data.</text>
</comment>
<sequence length="60" mass="6086">MALVAAALLAATHTMRDPVRGATETKEAAWAVRASAAALDKALTTGPGLKVLADLLDIAD</sequence>
<evidence type="ECO:0000313" key="1">
    <source>
        <dbReference type="EMBL" id="MDH2392212.1"/>
    </source>
</evidence>
<protein>
    <submittedName>
        <fullName evidence="1">Uncharacterized protein</fullName>
    </submittedName>
</protein>
<dbReference type="RefSeq" id="WP_279931237.1">
    <property type="nucleotide sequence ID" value="NZ_JARWBG010000038.1"/>
</dbReference>
<gene>
    <name evidence="1" type="ORF">QCN29_26200</name>
</gene>
<keyword evidence="2" id="KW-1185">Reference proteome</keyword>
<accession>A0ABT6HU17</accession>
<dbReference type="EMBL" id="JARWBG010000038">
    <property type="protein sequence ID" value="MDH2392212.1"/>
    <property type="molecule type" value="Genomic_DNA"/>
</dbReference>
<name>A0ABT6HU17_9ACTN</name>
<reference evidence="1 2" key="1">
    <citation type="submission" date="2023-04" db="EMBL/GenBank/DDBJ databases">
        <title>Streptomyces chengmaiensis sp. nov. isolated from the stem of mangrove plant in Hainan.</title>
        <authorList>
            <person name="Huang X."/>
            <person name="Zhou S."/>
            <person name="Chu X."/>
            <person name="Xie Y."/>
            <person name="Lin Y."/>
        </authorList>
    </citation>
    <scope>NUCLEOTIDE SEQUENCE [LARGE SCALE GENOMIC DNA]</scope>
    <source>
        <strain evidence="1 2">HNM0663</strain>
    </source>
</reference>
<dbReference type="Proteomes" id="UP001223144">
    <property type="component" value="Unassembled WGS sequence"/>
</dbReference>
<organism evidence="1 2">
    <name type="scientific">Streptomyces chengmaiensis</name>
    <dbReference type="NCBI Taxonomy" id="3040919"/>
    <lineage>
        <taxon>Bacteria</taxon>
        <taxon>Bacillati</taxon>
        <taxon>Actinomycetota</taxon>
        <taxon>Actinomycetes</taxon>
        <taxon>Kitasatosporales</taxon>
        <taxon>Streptomycetaceae</taxon>
        <taxon>Streptomyces</taxon>
    </lineage>
</organism>
<evidence type="ECO:0000313" key="2">
    <source>
        <dbReference type="Proteomes" id="UP001223144"/>
    </source>
</evidence>